<sequence>MRDQLLNALRGRLVTVSSTGDPAGVLDPEALAEAERLLDFLATREGADQDVLHAVGLLHWLRTAVLGAESSQEDRGNAVVLLMPIYLAQPDALPDQVRASFAETLGPDDPVGEERAHAFAEALSNLAMFLLERCTRRQRRVDAEAAVALLRGAAPRLPAGHPSRAPVLCNLGYALMMNDALTSSEDDSPEPPNIDEALAVLREAFQGTAREHGNHARCANGLALAVRTKALGTRDTALLSESIELFRLAVDTATDMDHNLPQMLTDLGFSLLLWVDAAGEADPAVVDEAVSALRRAVRHTPEHGAERRTRLRLLAKAELLRTPKPAAPRLSPETQRRVDELTALFGQAIPATSGDASNEPDNWLAVVTRLLGIAPSDGQGSYAQLMDLLAGLLRDPSGTDLERKAFELMQRRTSHLRPDDRLDAMLTQMFVPAGAPSAPVDTASLDEVLELLERMLRELPDDHPERPVLAMTQIMTQLARRHRPGEPGGIGQMEERLALLTRSMEMLPSLMGSLNMSPAVVGDMSMMSNALVSPFETLALIEDTLKRNRERLAALPEGGPEHTVTLKTLAHTLFQQYQLAHEESAYQEAAGLARRVVAADPAQARRIVVAWATAARLRAMSAALGQVPAGEHDLRSSGLARLSSNEAVSAIGNSDAPAALEALEEGRALLLSSALNARRELENLRAADSRLAERFVAMRERIRAVSVDVGREPAQEELARLGGMAAEWSELVRRIQALPEFGRFLMPLPLGMPDLGPAAAEGPVVTVNVNPRRCDALALCADGVRLVPLPDLRAAELIEQAEAFHDAIRTARTGPALLAGQAQQVVLDTLGWLWDVLAEPVLRELGCTGPSEDGSWPRLWWSPTGPLNGLPLHAAGHHTTAGASVLDRVVSSYTPTLRALLHSRSRPVPSRRAGLTVAMPDTPGHAALPETAGEAVEVTARIHGLALTGPEASRAAVLAALPRATVAHFACHASSDPYNPSASHLLLHDGPLSVTEISRLRLDDAELAYLSACATARGSARLADEAIHLASAFQLAGYAQAVATLWEIGDHVAATMAADFHRELRDTVDAPVRMPGALALHTATRRMRAAMPGRPSAWAAFLHSGA</sequence>
<dbReference type="RefSeq" id="WP_138666434.1">
    <property type="nucleotide sequence ID" value="NZ_VCKY01000035.1"/>
</dbReference>
<dbReference type="EMBL" id="VCKY01000035">
    <property type="protein sequence ID" value="TMR21986.1"/>
    <property type="molecule type" value="Genomic_DNA"/>
</dbReference>
<comment type="caution">
    <text evidence="2">The sequence shown here is derived from an EMBL/GenBank/DDBJ whole genome shotgun (WGS) entry which is preliminary data.</text>
</comment>
<name>A0A5S4FMN4_9ACTN</name>
<dbReference type="Proteomes" id="UP000309128">
    <property type="component" value="Unassembled WGS sequence"/>
</dbReference>
<keyword evidence="3" id="KW-1185">Reference proteome</keyword>
<protein>
    <submittedName>
        <fullName evidence="2">CHAT domain-containing protein</fullName>
    </submittedName>
</protein>
<accession>A0A5S4FMN4</accession>
<dbReference type="InterPro" id="IPR024983">
    <property type="entry name" value="CHAT_dom"/>
</dbReference>
<dbReference type="Gene3D" id="1.25.40.10">
    <property type="entry name" value="Tetratricopeptide repeat domain"/>
    <property type="match status" value="1"/>
</dbReference>
<evidence type="ECO:0000313" key="3">
    <source>
        <dbReference type="Proteomes" id="UP000309128"/>
    </source>
</evidence>
<feature type="domain" description="CHAT" evidence="1">
    <location>
        <begin position="829"/>
        <end position="1106"/>
    </location>
</feature>
<dbReference type="InterPro" id="IPR011990">
    <property type="entry name" value="TPR-like_helical_dom_sf"/>
</dbReference>
<organism evidence="2 3">
    <name type="scientific">Nonomuraea turkmeniaca</name>
    <dbReference type="NCBI Taxonomy" id="103838"/>
    <lineage>
        <taxon>Bacteria</taxon>
        <taxon>Bacillati</taxon>
        <taxon>Actinomycetota</taxon>
        <taxon>Actinomycetes</taxon>
        <taxon>Streptosporangiales</taxon>
        <taxon>Streptosporangiaceae</taxon>
        <taxon>Nonomuraea</taxon>
    </lineage>
</organism>
<gene>
    <name evidence="2" type="ORF">ETD86_13240</name>
</gene>
<proteinExistence type="predicted"/>
<dbReference type="AlphaFoldDB" id="A0A5S4FMN4"/>
<evidence type="ECO:0000259" key="1">
    <source>
        <dbReference type="Pfam" id="PF12770"/>
    </source>
</evidence>
<dbReference type="Pfam" id="PF12770">
    <property type="entry name" value="CHAT"/>
    <property type="match status" value="1"/>
</dbReference>
<reference evidence="2 3" key="1">
    <citation type="submission" date="2019-05" db="EMBL/GenBank/DDBJ databases">
        <title>Draft genome sequence of Nonomuraea turkmeniaca DSM 43926.</title>
        <authorList>
            <person name="Saricaoglu S."/>
            <person name="Isik K."/>
        </authorList>
    </citation>
    <scope>NUCLEOTIDE SEQUENCE [LARGE SCALE GENOMIC DNA]</scope>
    <source>
        <strain evidence="2 3">DSM 43926</strain>
    </source>
</reference>
<dbReference type="OrthoDB" id="3206999at2"/>
<evidence type="ECO:0000313" key="2">
    <source>
        <dbReference type="EMBL" id="TMR21986.1"/>
    </source>
</evidence>